<accession>A0AAV5J479</accession>
<proteinExistence type="predicted"/>
<dbReference type="Proteomes" id="UP001054252">
    <property type="component" value="Unassembled WGS sequence"/>
</dbReference>
<reference evidence="1 2" key="1">
    <citation type="journal article" date="2021" name="Commun. Biol.">
        <title>The genome of Shorea leprosula (Dipterocarpaceae) highlights the ecological relevance of drought in aseasonal tropical rainforests.</title>
        <authorList>
            <person name="Ng K.K.S."/>
            <person name="Kobayashi M.J."/>
            <person name="Fawcett J.A."/>
            <person name="Hatakeyama M."/>
            <person name="Paape T."/>
            <person name="Ng C.H."/>
            <person name="Ang C.C."/>
            <person name="Tnah L.H."/>
            <person name="Lee C.T."/>
            <person name="Nishiyama T."/>
            <person name="Sese J."/>
            <person name="O'Brien M.J."/>
            <person name="Copetti D."/>
            <person name="Mohd Noor M.I."/>
            <person name="Ong R.C."/>
            <person name="Putra M."/>
            <person name="Sireger I.Z."/>
            <person name="Indrioko S."/>
            <person name="Kosugi Y."/>
            <person name="Izuno A."/>
            <person name="Isagi Y."/>
            <person name="Lee S.L."/>
            <person name="Shimizu K.K."/>
        </authorList>
    </citation>
    <scope>NUCLEOTIDE SEQUENCE [LARGE SCALE GENOMIC DNA]</scope>
    <source>
        <strain evidence="1">214</strain>
    </source>
</reference>
<name>A0AAV5J479_9ROSI</name>
<protein>
    <submittedName>
        <fullName evidence="1">Uncharacterized protein</fullName>
    </submittedName>
</protein>
<evidence type="ECO:0000313" key="1">
    <source>
        <dbReference type="EMBL" id="GKV05233.1"/>
    </source>
</evidence>
<gene>
    <name evidence="1" type="ORF">SLEP1_g17266</name>
</gene>
<keyword evidence="2" id="KW-1185">Reference proteome</keyword>
<dbReference type="EMBL" id="BPVZ01000023">
    <property type="protein sequence ID" value="GKV05233.1"/>
    <property type="molecule type" value="Genomic_DNA"/>
</dbReference>
<organism evidence="1 2">
    <name type="scientific">Rubroshorea leprosula</name>
    <dbReference type="NCBI Taxonomy" id="152421"/>
    <lineage>
        <taxon>Eukaryota</taxon>
        <taxon>Viridiplantae</taxon>
        <taxon>Streptophyta</taxon>
        <taxon>Embryophyta</taxon>
        <taxon>Tracheophyta</taxon>
        <taxon>Spermatophyta</taxon>
        <taxon>Magnoliopsida</taxon>
        <taxon>eudicotyledons</taxon>
        <taxon>Gunneridae</taxon>
        <taxon>Pentapetalae</taxon>
        <taxon>rosids</taxon>
        <taxon>malvids</taxon>
        <taxon>Malvales</taxon>
        <taxon>Dipterocarpaceae</taxon>
        <taxon>Rubroshorea</taxon>
    </lineage>
</organism>
<evidence type="ECO:0000313" key="2">
    <source>
        <dbReference type="Proteomes" id="UP001054252"/>
    </source>
</evidence>
<comment type="caution">
    <text evidence="1">The sequence shown here is derived from an EMBL/GenBank/DDBJ whole genome shotgun (WGS) entry which is preliminary data.</text>
</comment>
<dbReference type="AlphaFoldDB" id="A0AAV5J479"/>
<sequence>MEENKIIGTKKGKEDMGIPVHSQVRKIKQESEKIEDWPAPEMRPVLREITKQQLSRSPLGLGGRPISVGDM</sequence>
<dbReference type="PANTHER" id="PTHR34780:SF5">
    <property type="entry name" value="OS02G0733900 PROTEIN"/>
    <property type="match status" value="1"/>
</dbReference>
<dbReference type="PANTHER" id="PTHR34780">
    <property type="entry name" value="OS08G0427800 PROTEIN"/>
    <property type="match status" value="1"/>
</dbReference>